<evidence type="ECO:0000256" key="1">
    <source>
        <dbReference type="SAM" id="SignalP"/>
    </source>
</evidence>
<dbReference type="STRING" id="315423.SAMN04488020_101295"/>
<evidence type="ECO:0000313" key="2">
    <source>
        <dbReference type="EMBL" id="SLN14937.1"/>
    </source>
</evidence>
<gene>
    <name evidence="2" type="ORF">PAM7066_00296</name>
</gene>
<accession>A0A1Y5RHQ6</accession>
<dbReference type="Proteomes" id="UP000193870">
    <property type="component" value="Unassembled WGS sequence"/>
</dbReference>
<keyword evidence="1" id="KW-0732">Signal</keyword>
<evidence type="ECO:0000313" key="3">
    <source>
        <dbReference type="Proteomes" id="UP000193870"/>
    </source>
</evidence>
<dbReference type="EMBL" id="FWFV01000001">
    <property type="protein sequence ID" value="SLN14937.1"/>
    <property type="molecule type" value="Genomic_DNA"/>
</dbReference>
<organism evidence="2 3">
    <name type="scientific">Palleronia marisminoris</name>
    <dbReference type="NCBI Taxonomy" id="315423"/>
    <lineage>
        <taxon>Bacteria</taxon>
        <taxon>Pseudomonadati</taxon>
        <taxon>Pseudomonadota</taxon>
        <taxon>Alphaproteobacteria</taxon>
        <taxon>Rhodobacterales</taxon>
        <taxon>Roseobacteraceae</taxon>
        <taxon>Palleronia</taxon>
    </lineage>
</organism>
<feature type="signal peptide" evidence="1">
    <location>
        <begin position="1"/>
        <end position="20"/>
    </location>
</feature>
<dbReference type="OrthoDB" id="195732at2"/>
<name>A0A1Y5RHQ6_9RHOB</name>
<protein>
    <submittedName>
        <fullName evidence="2">Uncharacterized protein</fullName>
    </submittedName>
</protein>
<keyword evidence="3" id="KW-1185">Reference proteome</keyword>
<dbReference type="RefSeq" id="WP_085852332.1">
    <property type="nucleotide sequence ID" value="NZ_FOPF01000001.1"/>
</dbReference>
<sequence>MTFKPLLTCLGLLCAQAAHADTDAISQLSHDLAQDLMADAGVRIAIEAGNAAHGELSEYELIALDRMWRREVGEDDQPTIEAVISGPGTERLRAMMERGGGALTEIIVMDKRGMNAAVSSVTSDFWQGDEDKFLRTFSQSPDALHIEDLELDESTGRFQIQVSRTLVDPVTGTSVGAVTFGFDAAVL</sequence>
<dbReference type="AlphaFoldDB" id="A0A1Y5RHQ6"/>
<proteinExistence type="predicted"/>
<feature type="chain" id="PRO_5010988152" evidence="1">
    <location>
        <begin position="21"/>
        <end position="187"/>
    </location>
</feature>
<reference evidence="2 3" key="1">
    <citation type="submission" date="2017-03" db="EMBL/GenBank/DDBJ databases">
        <authorList>
            <person name="Afonso C.L."/>
            <person name="Miller P.J."/>
            <person name="Scott M.A."/>
            <person name="Spackman E."/>
            <person name="Goraichik I."/>
            <person name="Dimitrov K.M."/>
            <person name="Suarez D.L."/>
            <person name="Swayne D.E."/>
        </authorList>
    </citation>
    <scope>NUCLEOTIDE SEQUENCE [LARGE SCALE GENOMIC DNA]</scope>
    <source>
        <strain evidence="2 3">CECT 7066</strain>
    </source>
</reference>